<proteinExistence type="predicted"/>
<dbReference type="EMBL" id="BGZK01000860">
    <property type="protein sequence ID" value="GBP63133.1"/>
    <property type="molecule type" value="Genomic_DNA"/>
</dbReference>
<keyword evidence="2" id="KW-1185">Reference proteome</keyword>
<evidence type="ECO:0000313" key="2">
    <source>
        <dbReference type="Proteomes" id="UP000299102"/>
    </source>
</evidence>
<reference evidence="1 2" key="1">
    <citation type="journal article" date="2019" name="Commun. Biol.">
        <title>The bagworm genome reveals a unique fibroin gene that provides high tensile strength.</title>
        <authorList>
            <person name="Kono N."/>
            <person name="Nakamura H."/>
            <person name="Ohtoshi R."/>
            <person name="Tomita M."/>
            <person name="Numata K."/>
            <person name="Arakawa K."/>
        </authorList>
    </citation>
    <scope>NUCLEOTIDE SEQUENCE [LARGE SCALE GENOMIC DNA]</scope>
</reference>
<evidence type="ECO:0000313" key="1">
    <source>
        <dbReference type="EMBL" id="GBP63133.1"/>
    </source>
</evidence>
<comment type="caution">
    <text evidence="1">The sequence shown here is derived from an EMBL/GenBank/DDBJ whole genome shotgun (WGS) entry which is preliminary data.</text>
</comment>
<gene>
    <name evidence="1" type="ORF">EVAR_50064_1</name>
</gene>
<dbReference type="Proteomes" id="UP000299102">
    <property type="component" value="Unassembled WGS sequence"/>
</dbReference>
<protein>
    <submittedName>
        <fullName evidence="1">Uncharacterized protein</fullName>
    </submittedName>
</protein>
<dbReference type="AlphaFoldDB" id="A0A4C1XIX4"/>
<organism evidence="1 2">
    <name type="scientific">Eumeta variegata</name>
    <name type="common">Bagworm moth</name>
    <name type="synonym">Eumeta japonica</name>
    <dbReference type="NCBI Taxonomy" id="151549"/>
    <lineage>
        <taxon>Eukaryota</taxon>
        <taxon>Metazoa</taxon>
        <taxon>Ecdysozoa</taxon>
        <taxon>Arthropoda</taxon>
        <taxon>Hexapoda</taxon>
        <taxon>Insecta</taxon>
        <taxon>Pterygota</taxon>
        <taxon>Neoptera</taxon>
        <taxon>Endopterygota</taxon>
        <taxon>Lepidoptera</taxon>
        <taxon>Glossata</taxon>
        <taxon>Ditrysia</taxon>
        <taxon>Tineoidea</taxon>
        <taxon>Psychidae</taxon>
        <taxon>Oiketicinae</taxon>
        <taxon>Eumeta</taxon>
    </lineage>
</organism>
<accession>A0A4C1XIX4</accession>
<sequence length="139" mass="15500">MKALFVPGFVQIGTVTCSGIRIENGTGKGIENRIKIRIESGTGIKIEDQTEVENECGVEIKIRSVKKIRIDNESAIEIGIGKYFDDHLQTLEKILQKIPEFSPKNAHCLGKSLITWAMKFRNLDLELGTAVDKLKTIKS</sequence>
<name>A0A4C1XIX4_EUMVA</name>